<dbReference type="PANTHER" id="PTHR37826:SF2">
    <property type="entry name" value="ZINC-RIBBON DOMAIN-CONTAINING PROTEIN"/>
    <property type="match status" value="1"/>
</dbReference>
<dbReference type="InParanoid" id="A0A0M8K8U6"/>
<evidence type="ECO:0000259" key="1">
    <source>
        <dbReference type="Pfam" id="PF13421"/>
    </source>
</evidence>
<gene>
    <name evidence="2" type="ORF">ARMA_1069</name>
</gene>
<sequence length="398" mass="42947">MALSVIEWFDPTGKDIVQRIPEDGSGEFRLGSQLIVRESQAAVFFRDGKALDVFGPGRHTLTTANLPLLTTLIGLPFGGTSPFRAEVVFVNLKQFTDMKWGTPQPIPMRDSEFGMVQLRAFGRYAMRVADPQLFVNAIVGTQGLYTTRDIEQYLRSVIVSRFTDLIASITNSILSIARQFDEINAAMRAKLRDDFSAVGLDLRGFFLESITPTEETQKAMDERAAMGAIGDMQAYLQFKAARALGDAALGGGGGEGGEGGLGAGLAGAGFGLGAGAGLGAMMAQLLGQSFQGGAQQQQQPAAQQGPQTVEQAFTPLEMLVQQQLAIPQDERNTILQRLAALEVELSKPDANLATIKQLRKEITETYPWLAEPLKTVFAQPPVEKAMAAAAQRFLDESE</sequence>
<organism evidence="2 3">
    <name type="scientific">Ardenticatena maritima</name>
    <dbReference type="NCBI Taxonomy" id="872965"/>
    <lineage>
        <taxon>Bacteria</taxon>
        <taxon>Bacillati</taxon>
        <taxon>Chloroflexota</taxon>
        <taxon>Ardenticatenia</taxon>
        <taxon>Ardenticatenales</taxon>
        <taxon>Ardenticatenaceae</taxon>
        <taxon>Ardenticatena</taxon>
    </lineage>
</organism>
<dbReference type="Proteomes" id="UP000037784">
    <property type="component" value="Unassembled WGS sequence"/>
</dbReference>
<dbReference type="EMBL" id="BBZA01000072">
    <property type="protein sequence ID" value="GAP62646.1"/>
    <property type="molecule type" value="Genomic_DNA"/>
</dbReference>
<reference evidence="2 3" key="1">
    <citation type="journal article" date="2015" name="Genome Announc.">
        <title>Draft Genome Sequence of a Heterotrophic Facultative Anaerobic Thermophilic Bacterium, Ardenticatena maritima Strain 110ST.</title>
        <authorList>
            <person name="Kawaichi S."/>
            <person name="Yoshida T."/>
            <person name="Sako Y."/>
            <person name="Nakamura R."/>
        </authorList>
    </citation>
    <scope>NUCLEOTIDE SEQUENCE [LARGE SCALE GENOMIC DNA]</scope>
    <source>
        <strain evidence="2 3">110S</strain>
    </source>
</reference>
<proteinExistence type="predicted"/>
<dbReference type="Pfam" id="PF13421">
    <property type="entry name" value="Band_7_1"/>
    <property type="match status" value="1"/>
</dbReference>
<keyword evidence="3" id="KW-1185">Reference proteome</keyword>
<comment type="caution">
    <text evidence="2">The sequence shown here is derived from an EMBL/GenBank/DDBJ whole genome shotgun (WGS) entry which is preliminary data.</text>
</comment>
<dbReference type="AlphaFoldDB" id="A0A0M8K8U6"/>
<dbReference type="CDD" id="cd03408">
    <property type="entry name" value="SPFH_like_u1"/>
    <property type="match status" value="1"/>
</dbReference>
<dbReference type="PANTHER" id="PTHR37826">
    <property type="entry name" value="FLOTILLIN BAND_7_5 DOMAIN PROTEIN"/>
    <property type="match status" value="1"/>
</dbReference>
<feature type="domain" description="SPFH" evidence="1">
    <location>
        <begin position="27"/>
        <end position="227"/>
    </location>
</feature>
<dbReference type="Gene3D" id="3.30.479.30">
    <property type="entry name" value="Band 7 domain"/>
    <property type="match status" value="1"/>
</dbReference>
<name>A0A0M8K8U6_9CHLR</name>
<protein>
    <recommendedName>
        <fullName evidence="1">SPFH domain-containing protein</fullName>
    </recommendedName>
</protein>
<dbReference type="FunCoup" id="A0A0M8K8U6">
    <property type="interactions" value="2"/>
</dbReference>
<dbReference type="InterPro" id="IPR033880">
    <property type="entry name" value="SPFH_YdjI"/>
</dbReference>
<accession>A0A0M8K8U6</accession>
<dbReference type="SUPFAM" id="SSF117892">
    <property type="entry name" value="Band 7/SPFH domain"/>
    <property type="match status" value="1"/>
</dbReference>
<dbReference type="OrthoDB" id="9764015at2"/>
<reference evidence="3" key="2">
    <citation type="submission" date="2015-08" db="EMBL/GenBank/DDBJ databases">
        <title>Draft Genome Sequence of a Heterotrophic Facultative Anaerobic Bacterium Ardenticatena maritima Strain 110S.</title>
        <authorList>
            <person name="Kawaichi S."/>
            <person name="Yoshida T."/>
            <person name="Sako Y."/>
            <person name="Nakamura R."/>
        </authorList>
    </citation>
    <scope>NUCLEOTIDE SEQUENCE [LARGE SCALE GENOMIC DNA]</scope>
    <source>
        <strain evidence="3">110S</strain>
    </source>
</reference>
<evidence type="ECO:0000313" key="2">
    <source>
        <dbReference type="EMBL" id="GAP62646.1"/>
    </source>
</evidence>
<dbReference type="InterPro" id="IPR036013">
    <property type="entry name" value="Band_7/SPFH_dom_sf"/>
</dbReference>
<evidence type="ECO:0000313" key="3">
    <source>
        <dbReference type="Proteomes" id="UP000037784"/>
    </source>
</evidence>
<dbReference type="RefSeq" id="WP_054492551.1">
    <property type="nucleotide sequence ID" value="NZ_BBZA01000072.1"/>
</dbReference>